<name>A0ABW1UYX4_9LACO</name>
<dbReference type="SUPFAM" id="SSF55729">
    <property type="entry name" value="Acyl-CoA N-acyltransferases (Nat)"/>
    <property type="match status" value="1"/>
</dbReference>
<dbReference type="PROSITE" id="PS51186">
    <property type="entry name" value="GNAT"/>
    <property type="match status" value="1"/>
</dbReference>
<dbReference type="RefSeq" id="WP_125592482.1">
    <property type="nucleotide sequence ID" value="NZ_JBHSSN010000014.1"/>
</dbReference>
<dbReference type="Proteomes" id="UP001596186">
    <property type="component" value="Unassembled WGS sequence"/>
</dbReference>
<dbReference type="InterPro" id="IPR016181">
    <property type="entry name" value="Acyl_CoA_acyltransferase"/>
</dbReference>
<evidence type="ECO:0000259" key="3">
    <source>
        <dbReference type="PROSITE" id="PS51186"/>
    </source>
</evidence>
<dbReference type="CDD" id="cd04301">
    <property type="entry name" value="NAT_SF"/>
    <property type="match status" value="1"/>
</dbReference>
<keyword evidence="1 4" id="KW-0808">Transferase</keyword>
<dbReference type="EC" id="2.3.-.-" evidence="4"/>
<feature type="domain" description="N-acetyltransferase" evidence="3">
    <location>
        <begin position="1"/>
        <end position="162"/>
    </location>
</feature>
<dbReference type="GO" id="GO:0016746">
    <property type="term" value="F:acyltransferase activity"/>
    <property type="evidence" value="ECO:0007669"/>
    <property type="project" value="UniProtKB-KW"/>
</dbReference>
<proteinExistence type="predicted"/>
<evidence type="ECO:0000256" key="2">
    <source>
        <dbReference type="ARBA" id="ARBA00023315"/>
    </source>
</evidence>
<gene>
    <name evidence="4" type="ORF">ACFP1F_07255</name>
</gene>
<dbReference type="InterPro" id="IPR051635">
    <property type="entry name" value="SNAT-like"/>
</dbReference>
<evidence type="ECO:0000256" key="1">
    <source>
        <dbReference type="ARBA" id="ARBA00022679"/>
    </source>
</evidence>
<dbReference type="EMBL" id="JBHSSN010000014">
    <property type="protein sequence ID" value="MFC6323529.1"/>
    <property type="molecule type" value="Genomic_DNA"/>
</dbReference>
<dbReference type="PANTHER" id="PTHR10908:SF0">
    <property type="entry name" value="SEROTONIN N-ACETYLTRANSFERASE"/>
    <property type="match status" value="1"/>
</dbReference>
<dbReference type="InterPro" id="IPR000182">
    <property type="entry name" value="GNAT_dom"/>
</dbReference>
<reference evidence="5" key="1">
    <citation type="journal article" date="2019" name="Int. J. Syst. Evol. Microbiol.">
        <title>The Global Catalogue of Microorganisms (GCM) 10K type strain sequencing project: providing services to taxonomists for standard genome sequencing and annotation.</title>
        <authorList>
            <consortium name="The Broad Institute Genomics Platform"/>
            <consortium name="The Broad Institute Genome Sequencing Center for Infectious Disease"/>
            <person name="Wu L."/>
            <person name="Ma J."/>
        </authorList>
    </citation>
    <scope>NUCLEOTIDE SEQUENCE [LARGE SCALE GENOMIC DNA]</scope>
    <source>
        <strain evidence="5">CCM 8895</strain>
    </source>
</reference>
<protein>
    <submittedName>
        <fullName evidence="4">GNAT family N-acetyltransferase</fullName>
        <ecNumber evidence="4">2.3.-.-</ecNumber>
    </submittedName>
</protein>
<dbReference type="Gene3D" id="3.40.630.30">
    <property type="match status" value="1"/>
</dbReference>
<dbReference type="Pfam" id="PF00583">
    <property type="entry name" value="Acetyltransf_1"/>
    <property type="match status" value="1"/>
</dbReference>
<comment type="caution">
    <text evidence="4">The sequence shown here is derived from an EMBL/GenBank/DDBJ whole genome shotgun (WGS) entry which is preliminary data.</text>
</comment>
<keyword evidence="5" id="KW-1185">Reference proteome</keyword>
<evidence type="ECO:0000313" key="4">
    <source>
        <dbReference type="EMBL" id="MFC6323529.1"/>
    </source>
</evidence>
<evidence type="ECO:0000313" key="5">
    <source>
        <dbReference type="Proteomes" id="UP001596186"/>
    </source>
</evidence>
<dbReference type="PANTHER" id="PTHR10908">
    <property type="entry name" value="SEROTONIN N-ACETYLTRANSFERASE"/>
    <property type="match status" value="1"/>
</dbReference>
<sequence length="162" mass="18352">MKYDLATMEDLNEIMDLERAGFNKEEAGSEEVYKDRINKLHDTFLTIKNDSGKLIGFVVGPAVKKRFVQDEMYDDTPLNLSQGGHQLIFTIAISPNYRGRGIGSKLLSEFENIARKNHRESIALTCLEGKIPFYEKNGFADQGVSASSHGNEIWYNMEKIIN</sequence>
<organism evidence="4 5">
    <name type="scientific">Companilactobacillus baiquanensis</name>
    <dbReference type="NCBI Taxonomy" id="2486005"/>
    <lineage>
        <taxon>Bacteria</taxon>
        <taxon>Bacillati</taxon>
        <taxon>Bacillota</taxon>
        <taxon>Bacilli</taxon>
        <taxon>Lactobacillales</taxon>
        <taxon>Lactobacillaceae</taxon>
        <taxon>Companilactobacillus</taxon>
    </lineage>
</organism>
<keyword evidence="2 4" id="KW-0012">Acyltransferase</keyword>
<accession>A0ABW1UYX4</accession>